<feature type="transmembrane region" description="Helical" evidence="1">
    <location>
        <begin position="16"/>
        <end position="38"/>
    </location>
</feature>
<proteinExistence type="predicted"/>
<dbReference type="AlphaFoldDB" id="A0AAU8A0M3"/>
<dbReference type="EMBL" id="CP099959">
    <property type="protein sequence ID" value="XCC56974.1"/>
    <property type="molecule type" value="Genomic_DNA"/>
</dbReference>
<sequence length="69" mass="7302">MLLNDSMSNLDKAMKIAGFAGMVISITVALFLIFSASAPQSKTAVLLFSFGAAVALSYLSFAIKPKSRK</sequence>
<protein>
    <submittedName>
        <fullName evidence="2">Uncharacterized protein</fullName>
    </submittedName>
</protein>
<name>A0AAU8A0M3_9BURK</name>
<evidence type="ECO:0000313" key="2">
    <source>
        <dbReference type="EMBL" id="XCC56974.1"/>
    </source>
</evidence>
<accession>A0AAU8A0M3</accession>
<feature type="transmembrane region" description="Helical" evidence="1">
    <location>
        <begin position="44"/>
        <end position="63"/>
    </location>
</feature>
<keyword evidence="1" id="KW-1133">Transmembrane helix</keyword>
<gene>
    <name evidence="2" type="ORF">NKE59_05590</name>
</gene>
<organism evidence="2">
    <name type="scientific">Polynucleobacter sp. UK-FUSCHL-C3</name>
    <dbReference type="NCBI Taxonomy" id="2955208"/>
    <lineage>
        <taxon>Bacteria</taxon>
        <taxon>Pseudomonadati</taxon>
        <taxon>Pseudomonadota</taxon>
        <taxon>Betaproteobacteria</taxon>
        <taxon>Burkholderiales</taxon>
        <taxon>Burkholderiaceae</taxon>
        <taxon>Polynucleobacter</taxon>
    </lineage>
</organism>
<keyword evidence="1" id="KW-0812">Transmembrane</keyword>
<keyword evidence="1" id="KW-0472">Membrane</keyword>
<dbReference type="RefSeq" id="WP_353437976.1">
    <property type="nucleotide sequence ID" value="NZ_CP099959.1"/>
</dbReference>
<reference evidence="2" key="1">
    <citation type="submission" date="2022-06" db="EMBL/GenBank/DDBJ databases">
        <title>New Polynucleobacter species.</title>
        <authorList>
            <person name="Hahn M.W."/>
        </authorList>
    </citation>
    <scope>NUCLEOTIDE SEQUENCE</scope>
    <source>
        <strain evidence="2">UK-FUSCHL-C3</strain>
    </source>
</reference>
<evidence type="ECO:0000256" key="1">
    <source>
        <dbReference type="SAM" id="Phobius"/>
    </source>
</evidence>